<accession>A0A7T8JTN1</accession>
<dbReference type="EMBL" id="CP045906">
    <property type="protein sequence ID" value="QQP34658.1"/>
    <property type="molecule type" value="Genomic_DNA"/>
</dbReference>
<dbReference type="Proteomes" id="UP000595437">
    <property type="component" value="Chromosome 17"/>
</dbReference>
<proteinExistence type="predicted"/>
<gene>
    <name evidence="1" type="ORF">FKW44_022618</name>
</gene>
<reference evidence="2" key="1">
    <citation type="submission" date="2021-01" db="EMBL/GenBank/DDBJ databases">
        <title>Caligus Genome Assembly.</title>
        <authorList>
            <person name="Gallardo-Escarate C."/>
        </authorList>
    </citation>
    <scope>NUCLEOTIDE SEQUENCE [LARGE SCALE GENOMIC DNA]</scope>
</reference>
<evidence type="ECO:0000313" key="1">
    <source>
        <dbReference type="EMBL" id="QQP34658.1"/>
    </source>
</evidence>
<keyword evidence="2" id="KW-1185">Reference proteome</keyword>
<protein>
    <submittedName>
        <fullName evidence="1">Uncharacterized protein</fullName>
    </submittedName>
</protein>
<sequence length="52" mass="6039">MNRDFFDSSSTTTFLHIAETYQFALTSGTLPHTTQRSPSAWNTLMFLREMHI</sequence>
<dbReference type="AlphaFoldDB" id="A0A7T8JTN1"/>
<name>A0A7T8JTN1_CALRO</name>
<organism evidence="1 2">
    <name type="scientific">Caligus rogercresseyi</name>
    <name type="common">Sea louse</name>
    <dbReference type="NCBI Taxonomy" id="217165"/>
    <lineage>
        <taxon>Eukaryota</taxon>
        <taxon>Metazoa</taxon>
        <taxon>Ecdysozoa</taxon>
        <taxon>Arthropoda</taxon>
        <taxon>Crustacea</taxon>
        <taxon>Multicrustacea</taxon>
        <taxon>Hexanauplia</taxon>
        <taxon>Copepoda</taxon>
        <taxon>Siphonostomatoida</taxon>
        <taxon>Caligidae</taxon>
        <taxon>Caligus</taxon>
    </lineage>
</organism>
<evidence type="ECO:0000313" key="2">
    <source>
        <dbReference type="Proteomes" id="UP000595437"/>
    </source>
</evidence>